<gene>
    <name evidence="7" type="ORF">Daesc_008874</name>
</gene>
<keyword evidence="5" id="KW-0472">Membrane</keyword>
<dbReference type="InterPro" id="IPR049328">
    <property type="entry name" value="TM_ErbB1"/>
</dbReference>
<evidence type="ECO:0000256" key="3">
    <source>
        <dbReference type="ARBA" id="ARBA00022840"/>
    </source>
</evidence>
<feature type="domain" description="Epidermal growth factor receptor-like transmembrane-juxtamembrane segment" evidence="6">
    <location>
        <begin position="32"/>
        <end position="62"/>
    </location>
</feature>
<evidence type="ECO:0000256" key="4">
    <source>
        <dbReference type="SAM" id="MobiDB-lite"/>
    </source>
</evidence>
<keyword evidence="2" id="KW-0547">Nucleotide-binding</keyword>
<dbReference type="Proteomes" id="UP001369815">
    <property type="component" value="Unassembled WGS sequence"/>
</dbReference>
<evidence type="ECO:0000256" key="1">
    <source>
        <dbReference type="ARBA" id="ARBA00022553"/>
    </source>
</evidence>
<name>A0AAX6MDP6_9PEZI</name>
<accession>A0AAX6MDP6</accession>
<dbReference type="AlphaFoldDB" id="A0AAX6MDP6"/>
<keyword evidence="3" id="KW-0067">ATP-binding</keyword>
<dbReference type="CDD" id="cd12087">
    <property type="entry name" value="TM_EGFR-like"/>
    <property type="match status" value="1"/>
</dbReference>
<keyword evidence="5" id="KW-0812">Transmembrane</keyword>
<feature type="transmembrane region" description="Helical" evidence="5">
    <location>
        <begin position="32"/>
        <end position="52"/>
    </location>
</feature>
<sequence length="150" mass="16657">MSRDEDEDKKCHPTPDIDLCEKPDASKPTAGIVVGTIGGLLFAITVGTLVVLHIRRQQQDRREFPKNNQELDDYGIGPMAPAPAAKPPRPQNAYRQPHVEPDDSDDLKPPRRRDSLNSLARSIRGNPDAYRSRPDDTSPDMKPVEPASQL</sequence>
<organism evidence="7 8">
    <name type="scientific">Daldinia eschscholtzii</name>
    <dbReference type="NCBI Taxonomy" id="292717"/>
    <lineage>
        <taxon>Eukaryota</taxon>
        <taxon>Fungi</taxon>
        <taxon>Dikarya</taxon>
        <taxon>Ascomycota</taxon>
        <taxon>Pezizomycotina</taxon>
        <taxon>Sordariomycetes</taxon>
        <taxon>Xylariomycetidae</taxon>
        <taxon>Xylariales</taxon>
        <taxon>Hypoxylaceae</taxon>
        <taxon>Daldinia</taxon>
    </lineage>
</organism>
<dbReference type="GO" id="GO:0005524">
    <property type="term" value="F:ATP binding"/>
    <property type="evidence" value="ECO:0007669"/>
    <property type="project" value="UniProtKB-KW"/>
</dbReference>
<dbReference type="EMBL" id="JBANMG010000008">
    <property type="protein sequence ID" value="KAK6950546.1"/>
    <property type="molecule type" value="Genomic_DNA"/>
</dbReference>
<feature type="region of interest" description="Disordered" evidence="4">
    <location>
        <begin position="58"/>
        <end position="150"/>
    </location>
</feature>
<comment type="caution">
    <text evidence="7">The sequence shown here is derived from an EMBL/GenBank/DDBJ whole genome shotgun (WGS) entry which is preliminary data.</text>
</comment>
<evidence type="ECO:0000259" key="6">
    <source>
        <dbReference type="Pfam" id="PF21314"/>
    </source>
</evidence>
<reference evidence="7 8" key="1">
    <citation type="journal article" date="2024" name="Front Chem Biol">
        <title>Unveiling the potential of Daldinia eschscholtzii MFLUCC 19-0629 through bioactivity and bioinformatics studies for enhanced sustainable agriculture production.</title>
        <authorList>
            <person name="Brooks S."/>
            <person name="Weaver J.A."/>
            <person name="Klomchit A."/>
            <person name="Alharthi S.A."/>
            <person name="Onlamun T."/>
            <person name="Nurani R."/>
            <person name="Vong T.K."/>
            <person name="Alberti F."/>
            <person name="Greco C."/>
        </authorList>
    </citation>
    <scope>NUCLEOTIDE SEQUENCE [LARGE SCALE GENOMIC DNA]</scope>
    <source>
        <strain evidence="7">MFLUCC 19-0629</strain>
    </source>
</reference>
<proteinExistence type="predicted"/>
<keyword evidence="8" id="KW-1185">Reference proteome</keyword>
<feature type="region of interest" description="Disordered" evidence="4">
    <location>
        <begin position="1"/>
        <end position="28"/>
    </location>
</feature>
<feature type="compositionally biased region" description="Pro residues" evidence="4">
    <location>
        <begin position="80"/>
        <end position="90"/>
    </location>
</feature>
<evidence type="ECO:0000313" key="7">
    <source>
        <dbReference type="EMBL" id="KAK6950546.1"/>
    </source>
</evidence>
<dbReference type="Pfam" id="PF21314">
    <property type="entry name" value="TM_ErbB1"/>
    <property type="match status" value="1"/>
</dbReference>
<evidence type="ECO:0000313" key="8">
    <source>
        <dbReference type="Proteomes" id="UP001369815"/>
    </source>
</evidence>
<feature type="compositionally biased region" description="Basic and acidic residues" evidence="4">
    <location>
        <begin position="1"/>
        <end position="25"/>
    </location>
</feature>
<evidence type="ECO:0000256" key="2">
    <source>
        <dbReference type="ARBA" id="ARBA00022741"/>
    </source>
</evidence>
<protein>
    <recommendedName>
        <fullName evidence="6">Epidermal growth factor receptor-like transmembrane-juxtamembrane segment domain-containing protein</fullName>
    </recommendedName>
</protein>
<keyword evidence="5" id="KW-1133">Transmembrane helix</keyword>
<evidence type="ECO:0000256" key="5">
    <source>
        <dbReference type="SAM" id="Phobius"/>
    </source>
</evidence>
<keyword evidence="1" id="KW-0597">Phosphoprotein</keyword>
<feature type="compositionally biased region" description="Basic and acidic residues" evidence="4">
    <location>
        <begin position="97"/>
        <end position="115"/>
    </location>
</feature>